<evidence type="ECO:0000256" key="7">
    <source>
        <dbReference type="ARBA" id="ARBA00023157"/>
    </source>
</evidence>
<evidence type="ECO:0000256" key="5">
    <source>
        <dbReference type="ARBA" id="ARBA00022857"/>
    </source>
</evidence>
<evidence type="ECO:0000256" key="11">
    <source>
        <dbReference type="PIRSR" id="PIRSR000350-4"/>
    </source>
</evidence>
<dbReference type="GO" id="GO:0004148">
    <property type="term" value="F:dihydrolipoyl dehydrogenase (NADH) activity"/>
    <property type="evidence" value="ECO:0007669"/>
    <property type="project" value="UniProtKB-EC"/>
</dbReference>
<feature type="domain" description="Pyridine nucleotide-disulphide oxidoreductase dimerisation" evidence="13">
    <location>
        <begin position="346"/>
        <end position="452"/>
    </location>
</feature>
<dbReference type="FunFam" id="3.30.390.30:FF:000001">
    <property type="entry name" value="Dihydrolipoyl dehydrogenase"/>
    <property type="match status" value="1"/>
</dbReference>
<dbReference type="PANTHER" id="PTHR43014:SF2">
    <property type="entry name" value="MERCURIC REDUCTASE"/>
    <property type="match status" value="1"/>
</dbReference>
<dbReference type="PANTHER" id="PTHR43014">
    <property type="entry name" value="MERCURIC REDUCTASE"/>
    <property type="match status" value="1"/>
</dbReference>
<feature type="disulfide bond" description="Redox-active" evidence="11">
    <location>
        <begin position="43"/>
        <end position="48"/>
    </location>
</feature>
<comment type="miscellaneous">
    <text evidence="12">The active site is a redox-active disulfide bond.</text>
</comment>
<evidence type="ECO:0000256" key="2">
    <source>
        <dbReference type="ARBA" id="ARBA00012608"/>
    </source>
</evidence>
<feature type="binding site" evidence="10">
    <location>
        <position position="309"/>
    </location>
    <ligand>
        <name>FAD</name>
        <dbReference type="ChEBI" id="CHEBI:57692"/>
    </ligand>
</feature>
<dbReference type="Proteomes" id="UP000196027">
    <property type="component" value="Chromosome"/>
</dbReference>
<dbReference type="GO" id="GO:0003955">
    <property type="term" value="F:NAD(P)H dehydrogenase (quinone) activity"/>
    <property type="evidence" value="ECO:0007669"/>
    <property type="project" value="TreeGrafter"/>
</dbReference>
<dbReference type="SUPFAM" id="SSF51905">
    <property type="entry name" value="FAD/NAD(P)-binding domain"/>
    <property type="match status" value="1"/>
</dbReference>
<dbReference type="NCBIfam" id="TIGR01350">
    <property type="entry name" value="lipoamide_DH"/>
    <property type="match status" value="1"/>
</dbReference>
<evidence type="ECO:0000256" key="4">
    <source>
        <dbReference type="ARBA" id="ARBA00022827"/>
    </source>
</evidence>
<dbReference type="Gene3D" id="3.30.390.30">
    <property type="match status" value="1"/>
</dbReference>
<feature type="binding site" evidence="10">
    <location>
        <begin position="177"/>
        <end position="184"/>
    </location>
    <ligand>
        <name>NAD(+)</name>
        <dbReference type="ChEBI" id="CHEBI:57540"/>
    </ligand>
</feature>
<keyword evidence="8 12" id="KW-0676">Redox-active center</keyword>
<keyword evidence="5" id="KW-0521">NADP</keyword>
<dbReference type="PRINTS" id="PR00411">
    <property type="entry name" value="PNDRDTASEI"/>
</dbReference>
<dbReference type="Pfam" id="PF07992">
    <property type="entry name" value="Pyr_redox_2"/>
    <property type="match status" value="1"/>
</dbReference>
<gene>
    <name evidence="15" type="ORF">OLMES_4912</name>
</gene>
<evidence type="ECO:0000256" key="12">
    <source>
        <dbReference type="RuleBase" id="RU003692"/>
    </source>
</evidence>
<evidence type="ECO:0000256" key="3">
    <source>
        <dbReference type="ARBA" id="ARBA00022630"/>
    </source>
</evidence>
<dbReference type="GO" id="GO:0050660">
    <property type="term" value="F:flavin adenine dinucleotide binding"/>
    <property type="evidence" value="ECO:0007669"/>
    <property type="project" value="InterPro"/>
</dbReference>
<comment type="cofactor">
    <cofactor evidence="10 12">
        <name>FAD</name>
        <dbReference type="ChEBI" id="CHEBI:57692"/>
    </cofactor>
    <text evidence="10 12">Binds 1 FAD per subunit.</text>
</comment>
<dbReference type="InterPro" id="IPR036188">
    <property type="entry name" value="FAD/NAD-bd_sf"/>
</dbReference>
<dbReference type="InterPro" id="IPR016156">
    <property type="entry name" value="FAD/NAD-linked_Rdtase_dimer_sf"/>
</dbReference>
<feature type="binding site" evidence="10">
    <location>
        <position position="52"/>
    </location>
    <ligand>
        <name>FAD</name>
        <dbReference type="ChEBI" id="CHEBI:57692"/>
    </ligand>
</feature>
<keyword evidence="6 12" id="KW-0560">Oxidoreductase</keyword>
<keyword evidence="3 12" id="KW-0285">Flavoprotein</keyword>
<dbReference type="Pfam" id="PF02852">
    <property type="entry name" value="Pyr_redox_dim"/>
    <property type="match status" value="1"/>
</dbReference>
<evidence type="ECO:0000259" key="13">
    <source>
        <dbReference type="Pfam" id="PF02852"/>
    </source>
</evidence>
<sequence length="484" mass="52956">MTQYQYNLVIIGGGTAGLITANVAAQAKAKVALIEKHKMGGDCLNTGCVPSKALLSSAKQVDFVRRSGEFGIHVENYKIDFPKIMEQVHGIIKTIAPIDSVERYTELGCDCYEAAATILSSHQVQVGEEILTTDHIVVATGGTPFIPPIPGIADLEILHSDNLWDLQELPKRLLVVGSGPIGCELSQAFSRLGSEVTIISQDPGILSREDLEVSQLIENAFTQEGIKLRLKTSILQFKANANGAGCVHLDVDGQPEVIEFDRVLIAAGRKANTAGIGLDQLGVELNSNGSIKVDSQLRTSIPHIWACGDAVGPYQFTHMAAHQAGYVALNILAHPFKRFKVDYSQVPWVTYVDPEVARCGLNETEAKAQGIPYEVTQFHFSHQDRALTERANKGFIKVLTVPRKDTILGVTICGPHGGELLAEFSLAIKNKLGLKAIMNTIHPYPTFSEANKSVALEWRKKYLPKHLLKYAKSYFAWKRHVKVS</sequence>
<proteinExistence type="inferred from homology"/>
<comment type="catalytic activity">
    <reaction evidence="9 12">
        <text>N(6)-[(R)-dihydrolipoyl]-L-lysyl-[protein] + NAD(+) = N(6)-[(R)-lipoyl]-L-lysyl-[protein] + NADH + H(+)</text>
        <dbReference type="Rhea" id="RHEA:15045"/>
        <dbReference type="Rhea" id="RHEA-COMP:10474"/>
        <dbReference type="Rhea" id="RHEA-COMP:10475"/>
        <dbReference type="ChEBI" id="CHEBI:15378"/>
        <dbReference type="ChEBI" id="CHEBI:57540"/>
        <dbReference type="ChEBI" id="CHEBI:57945"/>
        <dbReference type="ChEBI" id="CHEBI:83099"/>
        <dbReference type="ChEBI" id="CHEBI:83100"/>
        <dbReference type="EC" id="1.8.1.4"/>
    </reaction>
</comment>
<dbReference type="EMBL" id="CP021425">
    <property type="protein sequence ID" value="ARU58900.1"/>
    <property type="molecule type" value="Genomic_DNA"/>
</dbReference>
<name>A0A1Y0IF86_9GAMM</name>
<dbReference type="SUPFAM" id="SSF55424">
    <property type="entry name" value="FAD/NAD-linked reductases, dimerisation (C-terminal) domain"/>
    <property type="match status" value="1"/>
</dbReference>
<evidence type="ECO:0000256" key="6">
    <source>
        <dbReference type="ARBA" id="ARBA00023002"/>
    </source>
</evidence>
<protein>
    <recommendedName>
        <fullName evidence="2 12">Dihydrolipoyl dehydrogenase</fullName>
        <ecNumber evidence="2 12">1.8.1.4</ecNumber>
    </recommendedName>
</protein>
<dbReference type="PIRSF" id="PIRSF000350">
    <property type="entry name" value="Mercury_reductase_MerA"/>
    <property type="match status" value="1"/>
</dbReference>
<accession>A0A1Y0IF86</accession>
<dbReference type="PRINTS" id="PR00368">
    <property type="entry name" value="FADPNR"/>
</dbReference>
<dbReference type="InterPro" id="IPR023753">
    <property type="entry name" value="FAD/NAD-binding_dom"/>
</dbReference>
<dbReference type="RefSeq" id="WP_087463627.1">
    <property type="nucleotide sequence ID" value="NZ_CP021425.1"/>
</dbReference>
<dbReference type="PROSITE" id="PS00076">
    <property type="entry name" value="PYRIDINE_REDOX_1"/>
    <property type="match status" value="1"/>
</dbReference>
<evidence type="ECO:0000256" key="10">
    <source>
        <dbReference type="PIRSR" id="PIRSR000350-3"/>
    </source>
</evidence>
<evidence type="ECO:0000259" key="14">
    <source>
        <dbReference type="Pfam" id="PF07992"/>
    </source>
</evidence>
<dbReference type="AlphaFoldDB" id="A0A1Y0IF86"/>
<dbReference type="InterPro" id="IPR012999">
    <property type="entry name" value="Pyr_OxRdtase_I_AS"/>
</dbReference>
<dbReference type="InterPro" id="IPR001100">
    <property type="entry name" value="Pyr_nuc-diS_OxRdtase"/>
</dbReference>
<keyword evidence="4 10" id="KW-0274">FAD</keyword>
<evidence type="ECO:0000256" key="9">
    <source>
        <dbReference type="ARBA" id="ARBA00049187"/>
    </source>
</evidence>
<keyword evidence="7" id="KW-1015">Disulfide bond</keyword>
<dbReference type="Gene3D" id="3.50.50.60">
    <property type="entry name" value="FAD/NAD(P)-binding domain"/>
    <property type="match status" value="2"/>
</dbReference>
<dbReference type="OrthoDB" id="9800167at2"/>
<evidence type="ECO:0000313" key="16">
    <source>
        <dbReference type="Proteomes" id="UP000196027"/>
    </source>
</evidence>
<keyword evidence="16" id="KW-1185">Reference proteome</keyword>
<dbReference type="EC" id="1.8.1.4" evidence="2 12"/>
<dbReference type="KEGG" id="ome:OLMES_4912"/>
<feature type="domain" description="FAD/NAD(P)-binding" evidence="14">
    <location>
        <begin position="6"/>
        <end position="324"/>
    </location>
</feature>
<dbReference type="InterPro" id="IPR004099">
    <property type="entry name" value="Pyr_nucl-diS_OxRdtase_dimer"/>
</dbReference>
<feature type="binding site" evidence="10">
    <location>
        <position position="268"/>
    </location>
    <ligand>
        <name>NAD(+)</name>
        <dbReference type="ChEBI" id="CHEBI:57540"/>
    </ligand>
</feature>
<keyword evidence="10" id="KW-0547">Nucleotide-binding</keyword>
<comment type="similarity">
    <text evidence="1 12">Belongs to the class-I pyridine nucleotide-disulfide oxidoreductase family.</text>
</comment>
<evidence type="ECO:0000256" key="1">
    <source>
        <dbReference type="ARBA" id="ARBA00007532"/>
    </source>
</evidence>
<organism evidence="15 16">
    <name type="scientific">Oleiphilus messinensis</name>
    <dbReference type="NCBI Taxonomy" id="141451"/>
    <lineage>
        <taxon>Bacteria</taxon>
        <taxon>Pseudomonadati</taxon>
        <taxon>Pseudomonadota</taxon>
        <taxon>Gammaproteobacteria</taxon>
        <taxon>Oceanospirillales</taxon>
        <taxon>Oleiphilaceae</taxon>
        <taxon>Oleiphilus</taxon>
    </lineage>
</organism>
<reference evidence="15 16" key="1">
    <citation type="submission" date="2017-05" db="EMBL/GenBank/DDBJ databases">
        <title>Genomic insights into alkan degradation activity of Oleiphilus messinensis.</title>
        <authorList>
            <person name="Kozyavkin S.A."/>
            <person name="Slesarev A.I."/>
            <person name="Golyshin P.N."/>
            <person name="Korzhenkov A."/>
            <person name="Golyshina O.N."/>
            <person name="Toshchakov S.V."/>
        </authorList>
    </citation>
    <scope>NUCLEOTIDE SEQUENCE [LARGE SCALE GENOMIC DNA]</scope>
    <source>
        <strain evidence="15 16">ME102</strain>
    </source>
</reference>
<keyword evidence="10 12" id="KW-0520">NAD</keyword>
<evidence type="ECO:0000313" key="15">
    <source>
        <dbReference type="EMBL" id="ARU58900.1"/>
    </source>
</evidence>
<evidence type="ECO:0000256" key="8">
    <source>
        <dbReference type="ARBA" id="ARBA00023284"/>
    </source>
</evidence>
<dbReference type="InterPro" id="IPR006258">
    <property type="entry name" value="Lipoamide_DH"/>
</dbReference>